<feature type="domain" description="Methyltransferase type 11" evidence="1">
    <location>
        <begin position="34"/>
        <end position="114"/>
    </location>
</feature>
<evidence type="ECO:0000313" key="2">
    <source>
        <dbReference type="EMBL" id="MBJ7609242.1"/>
    </source>
</evidence>
<dbReference type="Proteomes" id="UP000614410">
    <property type="component" value="Unassembled WGS sequence"/>
</dbReference>
<gene>
    <name evidence="2" type="ORF">JF887_07390</name>
</gene>
<reference evidence="2 3" key="1">
    <citation type="submission" date="2020-10" db="EMBL/GenBank/DDBJ databases">
        <title>Ca. Dormibacterota MAGs.</title>
        <authorList>
            <person name="Montgomery K."/>
        </authorList>
    </citation>
    <scope>NUCLEOTIDE SEQUENCE [LARGE SCALE GENOMIC DNA]</scope>
    <source>
        <strain evidence="2">Mitchell_Peninsula_5</strain>
    </source>
</reference>
<dbReference type="Gene3D" id="3.40.50.150">
    <property type="entry name" value="Vaccinia Virus protein VP39"/>
    <property type="match status" value="1"/>
</dbReference>
<organism evidence="2 3">
    <name type="scientific">Candidatus Amunia macphersoniae</name>
    <dbReference type="NCBI Taxonomy" id="3127014"/>
    <lineage>
        <taxon>Bacteria</taxon>
        <taxon>Bacillati</taxon>
        <taxon>Candidatus Dormiibacterota</taxon>
        <taxon>Candidatus Dormibacteria</taxon>
        <taxon>Candidatus Aeolococcales</taxon>
        <taxon>Candidatus Aeolococcaceae</taxon>
        <taxon>Candidatus Amunia</taxon>
    </lineage>
</organism>
<protein>
    <submittedName>
        <fullName evidence="2">Class I SAM-dependent methyltransferase</fullName>
    </submittedName>
</protein>
<sequence length="242" mass="26820">MYDRIGVGYRVGRREDPRLAAAIHEALGTAQTVLNVGAGTGSYEPTDRDVTAVEPSSVMIAQRRPGSAPAVQATAEKLPFADGAFDASMAVLSDHHWTDRMAGLHEMRRVARSRVVLFQWDIRYVDSFWLTRDYLPDFRHKVAGGMTADDLALAIGGGSVEQFPMPFDMRDGFLSAYWRRPEAYLDVDVLANISVFALMAAADVETFVACLRADLDSGEWHRRNAEILDLPELDLGYRLVIG</sequence>
<comment type="caution">
    <text evidence="2">The sequence shown here is derived from an EMBL/GenBank/DDBJ whole genome shotgun (WGS) entry which is preliminary data.</text>
</comment>
<dbReference type="SUPFAM" id="SSF53335">
    <property type="entry name" value="S-adenosyl-L-methionine-dependent methyltransferases"/>
    <property type="match status" value="1"/>
</dbReference>
<dbReference type="GO" id="GO:0032259">
    <property type="term" value="P:methylation"/>
    <property type="evidence" value="ECO:0007669"/>
    <property type="project" value="UniProtKB-KW"/>
</dbReference>
<dbReference type="Pfam" id="PF08241">
    <property type="entry name" value="Methyltransf_11"/>
    <property type="match status" value="1"/>
</dbReference>
<name>A0A934KQB1_9BACT</name>
<evidence type="ECO:0000259" key="1">
    <source>
        <dbReference type="Pfam" id="PF08241"/>
    </source>
</evidence>
<keyword evidence="2" id="KW-0808">Transferase</keyword>
<dbReference type="InterPro" id="IPR029063">
    <property type="entry name" value="SAM-dependent_MTases_sf"/>
</dbReference>
<keyword evidence="2" id="KW-0489">Methyltransferase</keyword>
<evidence type="ECO:0000313" key="3">
    <source>
        <dbReference type="Proteomes" id="UP000614410"/>
    </source>
</evidence>
<accession>A0A934KQB1</accession>
<dbReference type="AlphaFoldDB" id="A0A934KQB1"/>
<dbReference type="GO" id="GO:0008757">
    <property type="term" value="F:S-adenosylmethionine-dependent methyltransferase activity"/>
    <property type="evidence" value="ECO:0007669"/>
    <property type="project" value="InterPro"/>
</dbReference>
<proteinExistence type="predicted"/>
<dbReference type="EMBL" id="JAEKNN010000032">
    <property type="protein sequence ID" value="MBJ7609242.1"/>
    <property type="molecule type" value="Genomic_DNA"/>
</dbReference>
<dbReference type="InterPro" id="IPR013216">
    <property type="entry name" value="Methyltransf_11"/>
</dbReference>